<dbReference type="RefSeq" id="WP_310944544.1">
    <property type="nucleotide sequence ID" value="NZ_JARUIS010000039.1"/>
</dbReference>
<dbReference type="PANTHER" id="PTHR30572:SF4">
    <property type="entry name" value="ABC TRANSPORTER PERMEASE YTRF"/>
    <property type="match status" value="1"/>
</dbReference>
<dbReference type="Pfam" id="PF12704">
    <property type="entry name" value="MacB_PCD"/>
    <property type="match status" value="1"/>
</dbReference>
<feature type="transmembrane region" description="Helical" evidence="7">
    <location>
        <begin position="317"/>
        <end position="342"/>
    </location>
</feature>
<comment type="caution">
    <text evidence="10">The sequence shown here is derived from an EMBL/GenBank/DDBJ whole genome shotgun (WGS) entry which is preliminary data.</text>
</comment>
<evidence type="ECO:0000256" key="3">
    <source>
        <dbReference type="ARBA" id="ARBA00022692"/>
    </source>
</evidence>
<dbReference type="InterPro" id="IPR050250">
    <property type="entry name" value="Macrolide_Exporter_MacB"/>
</dbReference>
<evidence type="ECO:0000313" key="10">
    <source>
        <dbReference type="EMBL" id="MDS1005230.1"/>
    </source>
</evidence>
<protein>
    <submittedName>
        <fullName evidence="10">ABC transporter permease</fullName>
    </submittedName>
</protein>
<name>A0AAE4JU51_CLOSG</name>
<evidence type="ECO:0000256" key="6">
    <source>
        <dbReference type="ARBA" id="ARBA00038076"/>
    </source>
</evidence>
<dbReference type="PANTHER" id="PTHR30572">
    <property type="entry name" value="MEMBRANE COMPONENT OF TRANSPORTER-RELATED"/>
    <property type="match status" value="1"/>
</dbReference>
<keyword evidence="4 7" id="KW-1133">Transmembrane helix</keyword>
<evidence type="ECO:0000313" key="11">
    <source>
        <dbReference type="Proteomes" id="UP001182303"/>
    </source>
</evidence>
<dbReference type="GO" id="GO:0022857">
    <property type="term" value="F:transmembrane transporter activity"/>
    <property type="evidence" value="ECO:0007669"/>
    <property type="project" value="TreeGrafter"/>
</dbReference>
<evidence type="ECO:0000259" key="8">
    <source>
        <dbReference type="Pfam" id="PF02687"/>
    </source>
</evidence>
<evidence type="ECO:0000256" key="2">
    <source>
        <dbReference type="ARBA" id="ARBA00022475"/>
    </source>
</evidence>
<sequence>MNFNMLIRSAILCLKANKMRVFLTMIGIIIGISTEVVILSIGAGLKNNVSKSVNTTDVNSLSITFESKGVNTGDSAQPFDKSDFNQLKNIDGVANIGADNDGIMGFLNLGGQATYFDKSTYLMFKEYKNQSINIIAGRSIAENDNESKEPVILITEKHAKELFGNNYEEGLGKAIKLNGVYLEVIGIIKDPLPTSLEGGSDYIPSFLKESFKSENEIMSVKVKVKEGYKLDDVFKDIKDELERLHPDINGEYVKADPQAMIKAFQSIISGITGFIAVVSGISLFVSGVGVMNIMYVSVTERKKEIGIRRAIGAKSKIILSQFLIESILITLLGGILGIIIGYGLSKIVGLLCPLKPIFTFKIFIGSSITSILIGIIFGIIPASKASRLDPIKAIYK</sequence>
<evidence type="ECO:0000259" key="9">
    <source>
        <dbReference type="Pfam" id="PF12704"/>
    </source>
</evidence>
<dbReference type="InterPro" id="IPR025857">
    <property type="entry name" value="MacB_PCD"/>
</dbReference>
<dbReference type="EMBL" id="JARUIS010000039">
    <property type="protein sequence ID" value="MDS1005230.1"/>
    <property type="molecule type" value="Genomic_DNA"/>
</dbReference>
<feature type="transmembrane region" description="Helical" evidence="7">
    <location>
        <begin position="21"/>
        <end position="45"/>
    </location>
</feature>
<evidence type="ECO:0000256" key="4">
    <source>
        <dbReference type="ARBA" id="ARBA00022989"/>
    </source>
</evidence>
<reference evidence="10" key="1">
    <citation type="submission" date="2023-04" db="EMBL/GenBank/DDBJ databases">
        <title>Assessment of the microbiological origin of a defect in Grana Padano cheese.</title>
        <authorList>
            <person name="Zago M."/>
            <person name="Rossetti L."/>
            <person name="Bonvini B."/>
            <person name="Carminati D."/>
            <person name="Giraffa G."/>
        </authorList>
    </citation>
    <scope>NUCLEOTIDE SEQUENCE</scope>
    <source>
        <strain evidence="10">4990</strain>
    </source>
</reference>
<evidence type="ECO:0000256" key="1">
    <source>
        <dbReference type="ARBA" id="ARBA00004651"/>
    </source>
</evidence>
<evidence type="ECO:0000256" key="5">
    <source>
        <dbReference type="ARBA" id="ARBA00023136"/>
    </source>
</evidence>
<accession>A0AAE4JU51</accession>
<keyword evidence="5 7" id="KW-0472">Membrane</keyword>
<dbReference type="GO" id="GO:0005886">
    <property type="term" value="C:plasma membrane"/>
    <property type="evidence" value="ECO:0007669"/>
    <property type="project" value="UniProtKB-SubCell"/>
</dbReference>
<feature type="transmembrane region" description="Helical" evidence="7">
    <location>
        <begin position="267"/>
        <end position="296"/>
    </location>
</feature>
<feature type="domain" description="ABC3 transporter permease C-terminal" evidence="8">
    <location>
        <begin position="277"/>
        <end position="390"/>
    </location>
</feature>
<keyword evidence="2" id="KW-1003">Cell membrane</keyword>
<dbReference type="Proteomes" id="UP001182303">
    <property type="component" value="Unassembled WGS sequence"/>
</dbReference>
<organism evidence="10 11">
    <name type="scientific">Clostridium sporogenes</name>
    <dbReference type="NCBI Taxonomy" id="1509"/>
    <lineage>
        <taxon>Bacteria</taxon>
        <taxon>Bacillati</taxon>
        <taxon>Bacillota</taxon>
        <taxon>Clostridia</taxon>
        <taxon>Eubacteriales</taxon>
        <taxon>Clostridiaceae</taxon>
        <taxon>Clostridium</taxon>
    </lineage>
</organism>
<evidence type="ECO:0000256" key="7">
    <source>
        <dbReference type="SAM" id="Phobius"/>
    </source>
</evidence>
<proteinExistence type="inferred from homology"/>
<dbReference type="Pfam" id="PF02687">
    <property type="entry name" value="FtsX"/>
    <property type="match status" value="1"/>
</dbReference>
<comment type="similarity">
    <text evidence="6">Belongs to the ABC-4 integral membrane protein family.</text>
</comment>
<keyword evidence="3 7" id="KW-0812">Transmembrane</keyword>
<feature type="domain" description="MacB-like periplasmic core" evidence="9">
    <location>
        <begin position="22"/>
        <end position="239"/>
    </location>
</feature>
<gene>
    <name evidence="10" type="ORF">P9J83_17335</name>
</gene>
<comment type="subcellular location">
    <subcellularLocation>
        <location evidence="1">Cell membrane</location>
        <topology evidence="1">Multi-pass membrane protein</topology>
    </subcellularLocation>
</comment>
<feature type="transmembrane region" description="Helical" evidence="7">
    <location>
        <begin position="362"/>
        <end position="382"/>
    </location>
</feature>
<dbReference type="InterPro" id="IPR003838">
    <property type="entry name" value="ABC3_permease_C"/>
</dbReference>
<dbReference type="AlphaFoldDB" id="A0AAE4JU51"/>